<keyword evidence="2 4" id="KW-0808">Transferase</keyword>
<dbReference type="GO" id="GO:0016757">
    <property type="term" value="F:glycosyltransferase activity"/>
    <property type="evidence" value="ECO:0007669"/>
    <property type="project" value="TreeGrafter"/>
</dbReference>
<comment type="caution">
    <text evidence="4">The sequence shown here is derived from an EMBL/GenBank/DDBJ whole genome shotgun (WGS) entry which is preliminary data.</text>
</comment>
<sequence>MRICLLTGDGPHRRDAYGEWCRPLVDGLGSHTVDLVDVGWDPPATTPACPPRVASTRTVTLSRPILDHDARRGHASRELTEAAEALCRGLIHGGSRFRDGLRHLALHAGPDGAALHGVPLARMLAAAWRDGGPAESAPLPRLGGRDARAGARLLRDTGRALAAELPPTDLLHCAGGTTPLLAALAAHWRDGAPLLLTDGCADPPGAPPASLRQSPAMDTLLRLLRRAVGDAGYATADLVASTSDVHRAHAVDRGTPTHRAITVPAGVDPARWPALPEPAPEPPALVWAGNGGPGSGLGPVLDAFAGVVTVLPDAVLHLVGVTADDEDHCAERVDRTGLGRAVRQYPLPLDPGERYAAGHVVVHVTGPADPAHGPVEAMMSGRAIAGFGSGAAGEVVGDAGVLVPPGDVAALTDACIALLRSPDRRRALADAARCRAMQRYTSDRMVRVYQALYTDLAGAPPAGRVEFELALPAPRSAGAPTIRHLVPEGR</sequence>
<gene>
    <name evidence="4" type="ORF">GCM10012284_51790</name>
</gene>
<keyword evidence="5" id="KW-1185">Reference proteome</keyword>
<dbReference type="EMBL" id="BMMX01000035">
    <property type="protein sequence ID" value="GGL10678.1"/>
    <property type="molecule type" value="Genomic_DNA"/>
</dbReference>
<accession>A0A8J3C537</accession>
<reference evidence="4" key="2">
    <citation type="submission" date="2020-09" db="EMBL/GenBank/DDBJ databases">
        <authorList>
            <person name="Sun Q."/>
            <person name="Zhou Y."/>
        </authorList>
    </citation>
    <scope>NUCLEOTIDE SEQUENCE</scope>
    <source>
        <strain evidence="4">CGMCC 4.7299</strain>
    </source>
</reference>
<proteinExistence type="predicted"/>
<dbReference type="AlphaFoldDB" id="A0A8J3C537"/>
<evidence type="ECO:0000313" key="5">
    <source>
        <dbReference type="Proteomes" id="UP000656042"/>
    </source>
</evidence>
<dbReference type="Pfam" id="PF13439">
    <property type="entry name" value="Glyco_transf_4"/>
    <property type="match status" value="1"/>
</dbReference>
<name>A0A8J3C537_9ACTN</name>
<feature type="domain" description="Glycosyltransferase subfamily 4-like N-terminal" evidence="3">
    <location>
        <begin position="138"/>
        <end position="271"/>
    </location>
</feature>
<evidence type="ECO:0000313" key="4">
    <source>
        <dbReference type="EMBL" id="GGL10678.1"/>
    </source>
</evidence>
<dbReference type="PANTHER" id="PTHR12526:SF636">
    <property type="entry name" value="BLL3647 PROTEIN"/>
    <property type="match status" value="1"/>
</dbReference>
<evidence type="ECO:0000259" key="3">
    <source>
        <dbReference type="Pfam" id="PF13439"/>
    </source>
</evidence>
<dbReference type="Pfam" id="PF13692">
    <property type="entry name" value="Glyco_trans_1_4"/>
    <property type="match status" value="1"/>
</dbReference>
<reference evidence="4" key="1">
    <citation type="journal article" date="2014" name="Int. J. Syst. Evol. Microbiol.">
        <title>Complete genome sequence of Corynebacterium casei LMG S-19264T (=DSM 44701T), isolated from a smear-ripened cheese.</title>
        <authorList>
            <consortium name="US DOE Joint Genome Institute (JGI-PGF)"/>
            <person name="Walter F."/>
            <person name="Albersmeier A."/>
            <person name="Kalinowski J."/>
            <person name="Ruckert C."/>
        </authorList>
    </citation>
    <scope>NUCLEOTIDE SEQUENCE</scope>
    <source>
        <strain evidence="4">CGMCC 4.7299</strain>
    </source>
</reference>
<dbReference type="SUPFAM" id="SSF53756">
    <property type="entry name" value="UDP-Glycosyltransferase/glycogen phosphorylase"/>
    <property type="match status" value="1"/>
</dbReference>
<evidence type="ECO:0000256" key="2">
    <source>
        <dbReference type="ARBA" id="ARBA00022679"/>
    </source>
</evidence>
<evidence type="ECO:0000256" key="1">
    <source>
        <dbReference type="ARBA" id="ARBA00022676"/>
    </source>
</evidence>
<dbReference type="Gene3D" id="3.40.50.2000">
    <property type="entry name" value="Glycogen Phosphorylase B"/>
    <property type="match status" value="2"/>
</dbReference>
<organism evidence="4 5">
    <name type="scientific">Mangrovihabitans endophyticus</name>
    <dbReference type="NCBI Taxonomy" id="1751298"/>
    <lineage>
        <taxon>Bacteria</taxon>
        <taxon>Bacillati</taxon>
        <taxon>Actinomycetota</taxon>
        <taxon>Actinomycetes</taxon>
        <taxon>Micromonosporales</taxon>
        <taxon>Micromonosporaceae</taxon>
        <taxon>Mangrovihabitans</taxon>
    </lineage>
</organism>
<dbReference type="RefSeq" id="WP_189081923.1">
    <property type="nucleotide sequence ID" value="NZ_BMMX01000035.1"/>
</dbReference>
<dbReference type="InterPro" id="IPR028098">
    <property type="entry name" value="Glyco_trans_4-like_N"/>
</dbReference>
<dbReference type="PANTHER" id="PTHR12526">
    <property type="entry name" value="GLYCOSYLTRANSFERASE"/>
    <property type="match status" value="1"/>
</dbReference>
<dbReference type="Proteomes" id="UP000656042">
    <property type="component" value="Unassembled WGS sequence"/>
</dbReference>
<keyword evidence="1" id="KW-0328">Glycosyltransferase</keyword>
<protein>
    <submittedName>
        <fullName evidence="4">Transferase</fullName>
    </submittedName>
</protein>